<gene>
    <name evidence="1" type="ORF">HPB47_023784</name>
</gene>
<name>A0AC60Q8E3_IXOPE</name>
<protein>
    <submittedName>
        <fullName evidence="1">Uncharacterized protein</fullName>
    </submittedName>
</protein>
<evidence type="ECO:0000313" key="1">
    <source>
        <dbReference type="EMBL" id="KAG0429290.1"/>
    </source>
</evidence>
<reference evidence="1 2" key="1">
    <citation type="journal article" date="2020" name="Cell">
        <title>Large-Scale Comparative Analyses of Tick Genomes Elucidate Their Genetic Diversity and Vector Capacities.</title>
        <authorList>
            <consortium name="Tick Genome and Microbiome Consortium (TIGMIC)"/>
            <person name="Jia N."/>
            <person name="Wang J."/>
            <person name="Shi W."/>
            <person name="Du L."/>
            <person name="Sun Y."/>
            <person name="Zhan W."/>
            <person name="Jiang J.F."/>
            <person name="Wang Q."/>
            <person name="Zhang B."/>
            <person name="Ji P."/>
            <person name="Bell-Sakyi L."/>
            <person name="Cui X.M."/>
            <person name="Yuan T.T."/>
            <person name="Jiang B.G."/>
            <person name="Yang W.F."/>
            <person name="Lam T.T."/>
            <person name="Chang Q.C."/>
            <person name="Ding S.J."/>
            <person name="Wang X.J."/>
            <person name="Zhu J.G."/>
            <person name="Ruan X.D."/>
            <person name="Zhao L."/>
            <person name="Wei J.T."/>
            <person name="Ye R.Z."/>
            <person name="Que T.C."/>
            <person name="Du C.H."/>
            <person name="Zhou Y.H."/>
            <person name="Cheng J.X."/>
            <person name="Dai P.F."/>
            <person name="Guo W.B."/>
            <person name="Han X.H."/>
            <person name="Huang E.J."/>
            <person name="Li L.F."/>
            <person name="Wei W."/>
            <person name="Gao Y.C."/>
            <person name="Liu J.Z."/>
            <person name="Shao H.Z."/>
            <person name="Wang X."/>
            <person name="Wang C.C."/>
            <person name="Yang T.C."/>
            <person name="Huo Q.B."/>
            <person name="Li W."/>
            <person name="Chen H.Y."/>
            <person name="Chen S.E."/>
            <person name="Zhou L.G."/>
            <person name="Ni X.B."/>
            <person name="Tian J.H."/>
            <person name="Sheng Y."/>
            <person name="Liu T."/>
            <person name="Pan Y.S."/>
            <person name="Xia L.Y."/>
            <person name="Li J."/>
            <person name="Zhao F."/>
            <person name="Cao W.C."/>
        </authorList>
    </citation>
    <scope>NUCLEOTIDE SEQUENCE [LARGE SCALE GENOMIC DNA]</scope>
    <source>
        <strain evidence="1">Iper-2018</strain>
    </source>
</reference>
<keyword evidence="2" id="KW-1185">Reference proteome</keyword>
<dbReference type="EMBL" id="JABSTQ010009423">
    <property type="protein sequence ID" value="KAG0429290.1"/>
    <property type="molecule type" value="Genomic_DNA"/>
</dbReference>
<comment type="caution">
    <text evidence="1">The sequence shown here is derived from an EMBL/GenBank/DDBJ whole genome shotgun (WGS) entry which is preliminary data.</text>
</comment>
<dbReference type="Proteomes" id="UP000805193">
    <property type="component" value="Unassembled WGS sequence"/>
</dbReference>
<feature type="non-terminal residue" evidence="1">
    <location>
        <position position="1"/>
    </location>
</feature>
<sequence length="227" mass="26914">DMLPKEEAVLYLDADILLLRPVEELWRIFHSMGPSHLIAQTYEIEDMDTNPYRHYGSVPYVKPYGVNAGVMPMNLTRMRNFNWGSRMEPLLEQYGSRLKWADQDIVNVIFNENPDKLYLMPCTWNFRRDNCEFHESCKGEVPGLLHANQKFFIRDDEPALRAAQLAMREYQLGTSLERNFIGRFEERLTMIVDKTLCTRRFLEYMKDWKALARQLDKERGLNPDLKR</sequence>
<organism evidence="1 2">
    <name type="scientific">Ixodes persulcatus</name>
    <name type="common">Taiga tick</name>
    <dbReference type="NCBI Taxonomy" id="34615"/>
    <lineage>
        <taxon>Eukaryota</taxon>
        <taxon>Metazoa</taxon>
        <taxon>Ecdysozoa</taxon>
        <taxon>Arthropoda</taxon>
        <taxon>Chelicerata</taxon>
        <taxon>Arachnida</taxon>
        <taxon>Acari</taxon>
        <taxon>Parasitiformes</taxon>
        <taxon>Ixodida</taxon>
        <taxon>Ixodoidea</taxon>
        <taxon>Ixodidae</taxon>
        <taxon>Ixodinae</taxon>
        <taxon>Ixodes</taxon>
    </lineage>
</organism>
<evidence type="ECO:0000313" key="2">
    <source>
        <dbReference type="Proteomes" id="UP000805193"/>
    </source>
</evidence>
<accession>A0AC60Q8E3</accession>
<proteinExistence type="predicted"/>